<feature type="compositionally biased region" description="Polar residues" evidence="1">
    <location>
        <begin position="1"/>
        <end position="14"/>
    </location>
</feature>
<evidence type="ECO:0000256" key="1">
    <source>
        <dbReference type="SAM" id="MobiDB-lite"/>
    </source>
</evidence>
<dbReference type="AlphaFoldDB" id="A0A182SN12"/>
<sequence length="359" mass="40647">ETGSLSVPVRQQSPARPIACTTDSPLSPPLPCDRSPSASITPPRIPLFHVALHSHLRQQAQQRKEPIYTFIALHKAKNGQESSHRYTGRFNAQEQQLLQQLSDMLTVYLQRPEWTETVVNETITAVLNCTQDVHLISVALLELVVSCGDITFNMLGSPPAPPLPIVQQKLILIVRHLGYGIDALEDVLVRELDRRMFQLKGDCLPLTGLIALTFLYIGLEDSKPSEMPWKREYSVRLYMFKCLYYFGYKGLPLVYYLLRAFPFALPKKGSAHYDNSDAMIATLRTILMNVNYSEIVGGSSESGLYRKRELLWLLRNSYGYQQGSPTYEELVVNLVEKIRANKLRNVAHSLILVAKRNGF</sequence>
<accession>A0A182SN12</accession>
<name>A0A182SN12_9DIPT</name>
<dbReference type="Proteomes" id="UP000075901">
    <property type="component" value="Unassembled WGS sequence"/>
</dbReference>
<keyword evidence="3" id="KW-1185">Reference proteome</keyword>
<feature type="region of interest" description="Disordered" evidence="1">
    <location>
        <begin position="1"/>
        <end position="38"/>
    </location>
</feature>
<proteinExistence type="predicted"/>
<evidence type="ECO:0000313" key="2">
    <source>
        <dbReference type="EnsemblMetazoa" id="AMAM010023-PA"/>
    </source>
</evidence>
<evidence type="ECO:0000313" key="3">
    <source>
        <dbReference type="Proteomes" id="UP000075901"/>
    </source>
</evidence>
<protein>
    <submittedName>
        <fullName evidence="2">Uncharacterized protein</fullName>
    </submittedName>
</protein>
<dbReference type="EnsemblMetazoa" id="AMAM010023-RA">
    <property type="protein sequence ID" value="AMAM010023-PA"/>
    <property type="gene ID" value="AMAM010023"/>
</dbReference>
<reference evidence="2" key="2">
    <citation type="submission" date="2020-05" db="UniProtKB">
        <authorList>
            <consortium name="EnsemblMetazoa"/>
        </authorList>
    </citation>
    <scope>IDENTIFICATION</scope>
    <source>
        <strain evidence="2">maculatus3</strain>
    </source>
</reference>
<organism evidence="2 3">
    <name type="scientific">Anopheles maculatus</name>
    <dbReference type="NCBI Taxonomy" id="74869"/>
    <lineage>
        <taxon>Eukaryota</taxon>
        <taxon>Metazoa</taxon>
        <taxon>Ecdysozoa</taxon>
        <taxon>Arthropoda</taxon>
        <taxon>Hexapoda</taxon>
        <taxon>Insecta</taxon>
        <taxon>Pterygota</taxon>
        <taxon>Neoptera</taxon>
        <taxon>Endopterygota</taxon>
        <taxon>Diptera</taxon>
        <taxon>Nematocera</taxon>
        <taxon>Culicoidea</taxon>
        <taxon>Culicidae</taxon>
        <taxon>Anophelinae</taxon>
        <taxon>Anopheles</taxon>
        <taxon>Anopheles maculatus group</taxon>
    </lineage>
</organism>
<reference evidence="3" key="1">
    <citation type="submission" date="2013-09" db="EMBL/GenBank/DDBJ databases">
        <title>The Genome Sequence of Anopheles maculatus species B.</title>
        <authorList>
            <consortium name="The Broad Institute Genomics Platform"/>
            <person name="Neafsey D.E."/>
            <person name="Besansky N."/>
            <person name="Howell P."/>
            <person name="Walton C."/>
            <person name="Young S.K."/>
            <person name="Zeng Q."/>
            <person name="Gargeya S."/>
            <person name="Fitzgerald M."/>
            <person name="Haas B."/>
            <person name="Abouelleil A."/>
            <person name="Allen A.W."/>
            <person name="Alvarado L."/>
            <person name="Arachchi H.M."/>
            <person name="Berlin A.M."/>
            <person name="Chapman S.B."/>
            <person name="Gainer-Dewar J."/>
            <person name="Goldberg J."/>
            <person name="Griggs A."/>
            <person name="Gujja S."/>
            <person name="Hansen M."/>
            <person name="Howarth C."/>
            <person name="Imamovic A."/>
            <person name="Ireland A."/>
            <person name="Larimer J."/>
            <person name="McCowan C."/>
            <person name="Murphy C."/>
            <person name="Pearson M."/>
            <person name="Poon T.W."/>
            <person name="Priest M."/>
            <person name="Roberts A."/>
            <person name="Saif S."/>
            <person name="Shea T."/>
            <person name="Sisk P."/>
            <person name="Sykes S."/>
            <person name="Wortman J."/>
            <person name="Nusbaum C."/>
            <person name="Birren B."/>
        </authorList>
    </citation>
    <scope>NUCLEOTIDE SEQUENCE [LARGE SCALE GENOMIC DNA]</scope>
    <source>
        <strain evidence="3">maculatus3</strain>
    </source>
</reference>
<dbReference type="VEuPathDB" id="VectorBase:AMAM010023"/>